<dbReference type="InterPro" id="IPR052276">
    <property type="entry name" value="Diphthamide-biosynth_chaperone"/>
</dbReference>
<proteinExistence type="predicted"/>
<evidence type="ECO:0000313" key="4">
    <source>
        <dbReference type="Proteomes" id="UP000244978"/>
    </source>
</evidence>
<sequence length="309" mass="33970">MSPSPLVPSPYEVLGVAPGASDDELRRAYRRMLRATHPDTGGDSRRFQAVQIAWEQVGTQEARRAYDRGQPRRGDEPHPTWAPAAPRRTNDSRPSARSYGHPGGLSREHYLELMREWVGRGASLPDPYDPALVRSAPRDIRHLLANAVSEEATATQVSYLGIAFTAWHDVATNVDDSPWRAKLDHVVLGPSGLFAVQSEDWGAEVRVKRNEIVGEAIAPGDRPMHALSLRAKSVARAAKVKFTSLIVVVPDDAIDEDITEGRMRGVACAVVRRSRLPGVLRNGLDGAPSIGGQELFEVRTRLQQTIRFA</sequence>
<dbReference type="RefSeq" id="WP_108998003.1">
    <property type="nucleotide sequence ID" value="NZ_QEEX01000001.1"/>
</dbReference>
<dbReference type="PANTHER" id="PTHR44240:SF10">
    <property type="entry name" value="J DOMAIN-CONTAINING PROTEIN"/>
    <property type="match status" value="1"/>
</dbReference>
<name>A0A2U1T315_9MICO</name>
<dbReference type="Pfam" id="PF00226">
    <property type="entry name" value="DnaJ"/>
    <property type="match status" value="1"/>
</dbReference>
<dbReference type="SUPFAM" id="SSF46565">
    <property type="entry name" value="Chaperone J-domain"/>
    <property type="match status" value="1"/>
</dbReference>
<organism evidence="3 4">
    <name type="scientific">Homoserinimonas hongtaonis</name>
    <dbReference type="NCBI Taxonomy" id="2079791"/>
    <lineage>
        <taxon>Bacteria</taxon>
        <taxon>Bacillati</taxon>
        <taxon>Actinomycetota</taxon>
        <taxon>Actinomycetes</taxon>
        <taxon>Micrococcales</taxon>
        <taxon>Microbacteriaceae</taxon>
        <taxon>Homoserinimonas</taxon>
    </lineage>
</organism>
<dbReference type="Proteomes" id="UP000244978">
    <property type="component" value="Unassembled WGS sequence"/>
</dbReference>
<evidence type="ECO:0000259" key="2">
    <source>
        <dbReference type="PROSITE" id="PS50076"/>
    </source>
</evidence>
<gene>
    <name evidence="3" type="ORF">DF220_10780</name>
</gene>
<evidence type="ECO:0000313" key="3">
    <source>
        <dbReference type="EMBL" id="PWB98256.1"/>
    </source>
</evidence>
<dbReference type="PANTHER" id="PTHR44240">
    <property type="entry name" value="DNAJ DOMAIN (PROKARYOTIC HEAT SHOCK PROTEIN)-RELATED"/>
    <property type="match status" value="1"/>
</dbReference>
<dbReference type="PRINTS" id="PR00625">
    <property type="entry name" value="JDOMAIN"/>
</dbReference>
<keyword evidence="4" id="KW-1185">Reference proteome</keyword>
<protein>
    <submittedName>
        <fullName evidence="3">Molecular chaperone DnaJ</fullName>
    </submittedName>
</protein>
<reference evidence="4" key="1">
    <citation type="submission" date="2018-04" db="EMBL/GenBank/DDBJ databases">
        <authorList>
            <person name="Liu S."/>
            <person name="Wang Z."/>
            <person name="Li J."/>
        </authorList>
    </citation>
    <scope>NUCLEOTIDE SEQUENCE [LARGE SCALE GENOMIC DNA]</scope>
    <source>
        <strain evidence="4">S1194</strain>
    </source>
</reference>
<feature type="compositionally biased region" description="Basic and acidic residues" evidence="1">
    <location>
        <begin position="61"/>
        <end position="78"/>
    </location>
</feature>
<dbReference type="EMBL" id="QEEX01000001">
    <property type="protein sequence ID" value="PWB98256.1"/>
    <property type="molecule type" value="Genomic_DNA"/>
</dbReference>
<dbReference type="CDD" id="cd06257">
    <property type="entry name" value="DnaJ"/>
    <property type="match status" value="1"/>
</dbReference>
<accession>A0A2U1T315</accession>
<evidence type="ECO:0000256" key="1">
    <source>
        <dbReference type="SAM" id="MobiDB-lite"/>
    </source>
</evidence>
<feature type="region of interest" description="Disordered" evidence="1">
    <location>
        <begin position="61"/>
        <end position="103"/>
    </location>
</feature>
<dbReference type="InterPro" id="IPR036869">
    <property type="entry name" value="J_dom_sf"/>
</dbReference>
<dbReference type="InterPro" id="IPR001623">
    <property type="entry name" value="DnaJ_domain"/>
</dbReference>
<dbReference type="SMART" id="SM00271">
    <property type="entry name" value="DnaJ"/>
    <property type="match status" value="1"/>
</dbReference>
<dbReference type="PROSITE" id="PS50076">
    <property type="entry name" value="DNAJ_2"/>
    <property type="match status" value="1"/>
</dbReference>
<dbReference type="Gene3D" id="1.10.287.110">
    <property type="entry name" value="DnaJ domain"/>
    <property type="match status" value="1"/>
</dbReference>
<feature type="domain" description="J" evidence="2">
    <location>
        <begin position="9"/>
        <end position="70"/>
    </location>
</feature>
<comment type="caution">
    <text evidence="3">The sequence shown here is derived from an EMBL/GenBank/DDBJ whole genome shotgun (WGS) entry which is preliminary data.</text>
</comment>
<dbReference type="AlphaFoldDB" id="A0A2U1T315"/>